<organism evidence="2">
    <name type="scientific">marine sediment metagenome</name>
    <dbReference type="NCBI Taxonomy" id="412755"/>
    <lineage>
        <taxon>unclassified sequences</taxon>
        <taxon>metagenomes</taxon>
        <taxon>ecological metagenomes</taxon>
    </lineage>
</organism>
<protein>
    <submittedName>
        <fullName evidence="2">Uncharacterized protein</fullName>
    </submittedName>
</protein>
<proteinExistence type="predicted"/>
<feature type="compositionally biased region" description="Basic residues" evidence="1">
    <location>
        <begin position="219"/>
        <end position="228"/>
    </location>
</feature>
<evidence type="ECO:0000256" key="1">
    <source>
        <dbReference type="SAM" id="MobiDB-lite"/>
    </source>
</evidence>
<dbReference type="AlphaFoldDB" id="A0A0F9HU09"/>
<feature type="compositionally biased region" description="Basic and acidic residues" evidence="1">
    <location>
        <begin position="208"/>
        <end position="218"/>
    </location>
</feature>
<evidence type="ECO:0000313" key="2">
    <source>
        <dbReference type="EMBL" id="KKM06642.1"/>
    </source>
</evidence>
<dbReference type="EMBL" id="LAZR01015946">
    <property type="protein sequence ID" value="KKM06642.1"/>
    <property type="molecule type" value="Genomic_DNA"/>
</dbReference>
<gene>
    <name evidence="2" type="ORF">LCGC14_1742000</name>
</gene>
<name>A0A0F9HU09_9ZZZZ</name>
<reference evidence="2" key="1">
    <citation type="journal article" date="2015" name="Nature">
        <title>Complex archaea that bridge the gap between prokaryotes and eukaryotes.</title>
        <authorList>
            <person name="Spang A."/>
            <person name="Saw J.H."/>
            <person name="Jorgensen S.L."/>
            <person name="Zaremba-Niedzwiedzka K."/>
            <person name="Martijn J."/>
            <person name="Lind A.E."/>
            <person name="van Eijk R."/>
            <person name="Schleper C."/>
            <person name="Guy L."/>
            <person name="Ettema T.J."/>
        </authorList>
    </citation>
    <scope>NUCLEOTIDE SEQUENCE</scope>
</reference>
<comment type="caution">
    <text evidence="2">The sequence shown here is derived from an EMBL/GenBank/DDBJ whole genome shotgun (WGS) entry which is preliminary data.</text>
</comment>
<sequence length="282" mass="32071">MWIIPKNLDVSPYVRVTLALNWDSDELSRTLERSVMWRSKPSLARTWLVRLRRVSWIWPLYGRILKPSTENRFVTEYTSSLAVIPASPSQLPANEKEQMTPDTFGRILNDSFRQLDLFGASSRTLADTLVLDTPQFTEAYDLWVIKLRQDCLQRLRSARHTRESGCLSWPTIATGRVTQQMSPSQLKRHSPNLAMTVEKENWPTPDVTNKEESAETAKKRMALHKKTNRPTGGIRNLHQVVNWGTPKEQDSRAAFTDRGKSNLGEQAQGGLLAQDSPSTNGK</sequence>
<accession>A0A0F9HU09</accession>
<feature type="non-terminal residue" evidence="2">
    <location>
        <position position="282"/>
    </location>
</feature>
<feature type="region of interest" description="Disordered" evidence="1">
    <location>
        <begin position="203"/>
        <end position="282"/>
    </location>
</feature>
<feature type="compositionally biased region" description="Basic and acidic residues" evidence="1">
    <location>
        <begin position="247"/>
        <end position="260"/>
    </location>
</feature>